<gene>
    <name evidence="1" type="ORF">M9H77_18049</name>
</gene>
<protein>
    <submittedName>
        <fullName evidence="1">Uncharacterized protein</fullName>
    </submittedName>
</protein>
<name>A0ACC0B6C8_CATRO</name>
<reference evidence="2" key="1">
    <citation type="journal article" date="2023" name="Nat. Plants">
        <title>Single-cell RNA sequencing provides a high-resolution roadmap for understanding the multicellular compartmentation of specialized metabolism.</title>
        <authorList>
            <person name="Sun S."/>
            <person name="Shen X."/>
            <person name="Li Y."/>
            <person name="Li Y."/>
            <person name="Wang S."/>
            <person name="Li R."/>
            <person name="Zhang H."/>
            <person name="Shen G."/>
            <person name="Guo B."/>
            <person name="Wei J."/>
            <person name="Xu J."/>
            <person name="St-Pierre B."/>
            <person name="Chen S."/>
            <person name="Sun C."/>
        </authorList>
    </citation>
    <scope>NUCLEOTIDE SEQUENCE [LARGE SCALE GENOMIC DNA]</scope>
</reference>
<evidence type="ECO:0000313" key="2">
    <source>
        <dbReference type="Proteomes" id="UP001060085"/>
    </source>
</evidence>
<accession>A0ACC0B6C8</accession>
<comment type="caution">
    <text evidence="1">The sequence shown here is derived from an EMBL/GenBank/DDBJ whole genome shotgun (WGS) entry which is preliminary data.</text>
</comment>
<evidence type="ECO:0000313" key="1">
    <source>
        <dbReference type="EMBL" id="KAI5668196.1"/>
    </source>
</evidence>
<proteinExistence type="predicted"/>
<keyword evidence="2" id="KW-1185">Reference proteome</keyword>
<sequence length="95" mass="10437">MDPSRQYSPRVDTASLTIDVDSIEDIVVVNYAPTGTSTLSPNTVDTIDDDGITVDSDNASTVDIGMTREIEEKKAQVPRSQIRKERKPSKVIKVD</sequence>
<organism evidence="1 2">
    <name type="scientific">Catharanthus roseus</name>
    <name type="common">Madagascar periwinkle</name>
    <name type="synonym">Vinca rosea</name>
    <dbReference type="NCBI Taxonomy" id="4058"/>
    <lineage>
        <taxon>Eukaryota</taxon>
        <taxon>Viridiplantae</taxon>
        <taxon>Streptophyta</taxon>
        <taxon>Embryophyta</taxon>
        <taxon>Tracheophyta</taxon>
        <taxon>Spermatophyta</taxon>
        <taxon>Magnoliopsida</taxon>
        <taxon>eudicotyledons</taxon>
        <taxon>Gunneridae</taxon>
        <taxon>Pentapetalae</taxon>
        <taxon>asterids</taxon>
        <taxon>lamiids</taxon>
        <taxon>Gentianales</taxon>
        <taxon>Apocynaceae</taxon>
        <taxon>Rauvolfioideae</taxon>
        <taxon>Vinceae</taxon>
        <taxon>Catharanthinae</taxon>
        <taxon>Catharanthus</taxon>
    </lineage>
</organism>
<dbReference type="Proteomes" id="UP001060085">
    <property type="component" value="Linkage Group LG04"/>
</dbReference>
<dbReference type="EMBL" id="CM044704">
    <property type="protein sequence ID" value="KAI5668196.1"/>
    <property type="molecule type" value="Genomic_DNA"/>
</dbReference>